<proteinExistence type="predicted"/>
<dbReference type="AlphaFoldDB" id="X1CS05"/>
<gene>
    <name evidence="1" type="ORF">S01H4_54172</name>
</gene>
<sequence length="32" mass="3788">LKPNEVVQKGIGYVPQDNKESCKIFKKRRKEK</sequence>
<feature type="non-terminal residue" evidence="1">
    <location>
        <position position="1"/>
    </location>
</feature>
<organism evidence="1">
    <name type="scientific">marine sediment metagenome</name>
    <dbReference type="NCBI Taxonomy" id="412755"/>
    <lineage>
        <taxon>unclassified sequences</taxon>
        <taxon>metagenomes</taxon>
        <taxon>ecological metagenomes</taxon>
    </lineage>
</organism>
<protein>
    <submittedName>
        <fullName evidence="1">Uncharacterized protein</fullName>
    </submittedName>
</protein>
<accession>X1CS05</accession>
<reference evidence="1" key="1">
    <citation type="journal article" date="2014" name="Front. Microbiol.">
        <title>High frequency of phylogenetically diverse reductive dehalogenase-homologous genes in deep subseafloor sedimentary metagenomes.</title>
        <authorList>
            <person name="Kawai M."/>
            <person name="Futagami T."/>
            <person name="Toyoda A."/>
            <person name="Takaki Y."/>
            <person name="Nishi S."/>
            <person name="Hori S."/>
            <person name="Arai W."/>
            <person name="Tsubouchi T."/>
            <person name="Morono Y."/>
            <person name="Uchiyama I."/>
            <person name="Ito T."/>
            <person name="Fujiyama A."/>
            <person name="Inagaki F."/>
            <person name="Takami H."/>
        </authorList>
    </citation>
    <scope>NUCLEOTIDE SEQUENCE</scope>
    <source>
        <strain evidence="1">Expedition CK06-06</strain>
    </source>
</reference>
<name>X1CS05_9ZZZZ</name>
<comment type="caution">
    <text evidence="1">The sequence shown here is derived from an EMBL/GenBank/DDBJ whole genome shotgun (WGS) entry which is preliminary data.</text>
</comment>
<dbReference type="EMBL" id="BART01031152">
    <property type="protein sequence ID" value="GAH11231.1"/>
    <property type="molecule type" value="Genomic_DNA"/>
</dbReference>
<evidence type="ECO:0000313" key="1">
    <source>
        <dbReference type="EMBL" id="GAH11231.1"/>
    </source>
</evidence>